<feature type="compositionally biased region" description="Polar residues" evidence="1">
    <location>
        <begin position="542"/>
        <end position="552"/>
    </location>
</feature>
<protein>
    <submittedName>
        <fullName evidence="3">Amidohydrolase family protein</fullName>
    </submittedName>
</protein>
<name>A0ABY9EEK1_9GAMM</name>
<dbReference type="InterPro" id="IPR032466">
    <property type="entry name" value="Metal_Hydrolase"/>
</dbReference>
<dbReference type="RefSeq" id="WP_301415637.1">
    <property type="nucleotide sequence ID" value="NZ_CP098023.1"/>
</dbReference>
<dbReference type="SUPFAM" id="SSF51556">
    <property type="entry name" value="Metallo-dependent hydrolases"/>
    <property type="match status" value="1"/>
</dbReference>
<reference evidence="3 4" key="1">
    <citation type="submission" date="2022-05" db="EMBL/GenBank/DDBJ databases">
        <title>Microbulbifer sp. nov., isolated from sponge.</title>
        <authorList>
            <person name="Gao L."/>
        </authorList>
    </citation>
    <scope>NUCLEOTIDE SEQUENCE [LARGE SCALE GENOMIC DNA]</scope>
    <source>
        <strain evidence="3 4">MI-G</strain>
    </source>
</reference>
<dbReference type="EMBL" id="CP098023">
    <property type="protein sequence ID" value="WKD49790.1"/>
    <property type="molecule type" value="Genomic_DNA"/>
</dbReference>
<dbReference type="Gene3D" id="3.10.310.70">
    <property type="match status" value="1"/>
</dbReference>
<dbReference type="InterPro" id="IPR011059">
    <property type="entry name" value="Metal-dep_hydrolase_composite"/>
</dbReference>
<dbReference type="PROSITE" id="PS51257">
    <property type="entry name" value="PROKAR_LIPOPROTEIN"/>
    <property type="match status" value="1"/>
</dbReference>
<feature type="region of interest" description="Disordered" evidence="1">
    <location>
        <begin position="530"/>
        <end position="552"/>
    </location>
</feature>
<evidence type="ECO:0000313" key="4">
    <source>
        <dbReference type="Proteomes" id="UP001321520"/>
    </source>
</evidence>
<dbReference type="SUPFAM" id="SSF51338">
    <property type="entry name" value="Composite domain of metallo-dependent hydrolases"/>
    <property type="match status" value="1"/>
</dbReference>
<feature type="domain" description="Amidohydrolase 3" evidence="2">
    <location>
        <begin position="456"/>
        <end position="525"/>
    </location>
</feature>
<dbReference type="InterPro" id="IPR013108">
    <property type="entry name" value="Amidohydro_3"/>
</dbReference>
<proteinExistence type="predicted"/>
<dbReference type="PANTHER" id="PTHR22642:SF2">
    <property type="entry name" value="PROTEIN LONG AFTER FAR-RED 3"/>
    <property type="match status" value="1"/>
</dbReference>
<sequence length="552" mass="60205">MIRLAWVLAGFLLLSCERADSVGVSISAPADLVIKNAHIYTVDRERSIASAMAVRGGRIIYIGSGRKVENHIGPQTKIEDLHGGFILPGFIQGITIRGAISGINLFSGNSIEDYRRSVERFIAENPNQQVIVGMGWRPQVFSSRRPHKEMLDQINDLIPIILFSADSASIWTNSEGLAAAGIDNDTENPEGGLIVKDEDGMAVGLLQGRGATALLQKLIPEGHTTDYREAILRVQKLVPSQGVTTVYEVGIPPRSDREQLADMDTLSGLSPLDLRLRTAFTVSSEITEAQLKELQGLAKHYASEDFQIGSVRVSALEHQTTSTGMHAAVKPVEIDNMTRLLQRANRQSFPVQLYAGDRASTERALSVLLQLGAIAEYRNQRNSILGASITSVGELQRFAQDNIVAVLHPGQIPSKPVRPDRSGAGRFFPEGVTLVSGYAWLPGGPDTPLAGIQSGVRRRIPLAAMIETFTINGAFANGLEAETGSLEKGKWADFIVLDRNLFRIPVQEIHRARVLRTYYKGKLVHDSGSAHHPLFPADKNCQEGSQRTTRGC</sequence>
<evidence type="ECO:0000313" key="3">
    <source>
        <dbReference type="EMBL" id="WKD49790.1"/>
    </source>
</evidence>
<dbReference type="Gene3D" id="3.20.20.140">
    <property type="entry name" value="Metal-dependent hydrolases"/>
    <property type="match status" value="1"/>
</dbReference>
<feature type="domain" description="Amidohydrolase 3" evidence="2">
    <location>
        <begin position="78"/>
        <end position="399"/>
    </location>
</feature>
<organism evidence="3 4">
    <name type="scientific">Microbulbifer spongiae</name>
    <dbReference type="NCBI Taxonomy" id="2944933"/>
    <lineage>
        <taxon>Bacteria</taxon>
        <taxon>Pseudomonadati</taxon>
        <taxon>Pseudomonadota</taxon>
        <taxon>Gammaproteobacteria</taxon>
        <taxon>Cellvibrionales</taxon>
        <taxon>Microbulbiferaceae</taxon>
        <taxon>Microbulbifer</taxon>
    </lineage>
</organism>
<gene>
    <name evidence="3" type="ORF">M8T91_18175</name>
</gene>
<evidence type="ECO:0000256" key="1">
    <source>
        <dbReference type="SAM" id="MobiDB-lite"/>
    </source>
</evidence>
<evidence type="ECO:0000259" key="2">
    <source>
        <dbReference type="Pfam" id="PF07969"/>
    </source>
</evidence>
<accession>A0ABY9EEK1</accession>
<dbReference type="PANTHER" id="PTHR22642">
    <property type="entry name" value="IMIDAZOLONEPROPIONASE"/>
    <property type="match status" value="1"/>
</dbReference>
<dbReference type="Gene3D" id="2.30.40.10">
    <property type="entry name" value="Urease, subunit C, domain 1"/>
    <property type="match status" value="1"/>
</dbReference>
<keyword evidence="4" id="KW-1185">Reference proteome</keyword>
<dbReference type="Pfam" id="PF07969">
    <property type="entry name" value="Amidohydro_3"/>
    <property type="match status" value="2"/>
</dbReference>
<dbReference type="Proteomes" id="UP001321520">
    <property type="component" value="Chromosome"/>
</dbReference>